<evidence type="ECO:0000256" key="1">
    <source>
        <dbReference type="ARBA" id="ARBA00004123"/>
    </source>
</evidence>
<proteinExistence type="inferred from homology"/>
<feature type="region of interest" description="Disordered" evidence="9">
    <location>
        <begin position="195"/>
        <end position="217"/>
    </location>
</feature>
<accession>A0A835ER23</accession>
<evidence type="ECO:0000256" key="3">
    <source>
        <dbReference type="ARBA" id="ARBA00023016"/>
    </source>
</evidence>
<sequence>MISALNVSYLYILSGLLLLRPSKPNLHCSIDPSLIKAATLQPTKLLIFSESAMDTPSPPPLSAEHEEYRTVWSAPPKKPAGRTKFRETRHPVFRGVRRRGQAGRWVCELRVPGRRGSSSRLWLGTFATPELAARAHDAAAIALSGRAACLNFADSAWLLPPLMPPAALGTARGIKDAVAEAVEAFRRRRSVSASCAPSSPAAETSHGGEEDRLNSGSLGAASSSAEVVLEIDHAFRFGGMVDAGSYYASLAQGMLVDAPAAAGTGAWWEDVEHSTADIALWSY</sequence>
<dbReference type="PANTHER" id="PTHR31839">
    <property type="entry name" value="DEHYDRATION-RESPONSIVE ELEMENT-BINDING PROTEIN 1D"/>
    <property type="match status" value="1"/>
</dbReference>
<dbReference type="AlphaFoldDB" id="A0A835ER23"/>
<comment type="similarity">
    <text evidence="8">Belongs to the AP2/ERF transcription factor family. ERF subfamily.</text>
</comment>
<dbReference type="PANTHER" id="PTHR31839:SF57">
    <property type="entry name" value="DEHYDRATION-RESPONSIVE ELEMENT-BINDING PROTEIN 1B"/>
    <property type="match status" value="1"/>
</dbReference>
<dbReference type="PROSITE" id="PS51032">
    <property type="entry name" value="AP2_ERF"/>
    <property type="match status" value="1"/>
</dbReference>
<name>A0A835ER23_9POAL</name>
<evidence type="ECO:0000256" key="8">
    <source>
        <dbReference type="ARBA" id="ARBA00024343"/>
    </source>
</evidence>
<reference evidence="11" key="1">
    <citation type="submission" date="2020-07" db="EMBL/GenBank/DDBJ databases">
        <title>Genome sequence and genetic diversity analysis of an under-domesticated orphan crop, white fonio (Digitaria exilis).</title>
        <authorList>
            <person name="Bennetzen J.L."/>
            <person name="Chen S."/>
            <person name="Ma X."/>
            <person name="Wang X."/>
            <person name="Yssel A.E.J."/>
            <person name="Chaluvadi S.R."/>
            <person name="Johnson M."/>
            <person name="Gangashetty P."/>
            <person name="Hamidou F."/>
            <person name="Sanogo M.D."/>
            <person name="Zwaenepoel A."/>
            <person name="Wallace J."/>
            <person name="Van De Peer Y."/>
            <person name="Van Deynze A."/>
        </authorList>
    </citation>
    <scope>NUCLEOTIDE SEQUENCE</scope>
    <source>
        <tissue evidence="11">Leaves</tissue>
    </source>
</reference>
<feature type="domain" description="AP2/ERF" evidence="10">
    <location>
        <begin position="92"/>
        <end position="153"/>
    </location>
</feature>
<dbReference type="Gene3D" id="3.30.730.10">
    <property type="entry name" value="AP2/ERF domain"/>
    <property type="match status" value="1"/>
</dbReference>
<dbReference type="GO" id="GO:0003677">
    <property type="term" value="F:DNA binding"/>
    <property type="evidence" value="ECO:0007669"/>
    <property type="project" value="UniProtKB-KW"/>
</dbReference>
<evidence type="ECO:0000259" key="10">
    <source>
        <dbReference type="PROSITE" id="PS51032"/>
    </source>
</evidence>
<evidence type="ECO:0000256" key="6">
    <source>
        <dbReference type="ARBA" id="ARBA00023163"/>
    </source>
</evidence>
<evidence type="ECO:0000256" key="7">
    <source>
        <dbReference type="ARBA" id="ARBA00023242"/>
    </source>
</evidence>
<dbReference type="InterPro" id="IPR001471">
    <property type="entry name" value="AP2/ERF_dom"/>
</dbReference>
<dbReference type="InterPro" id="IPR016177">
    <property type="entry name" value="DNA-bd_dom_sf"/>
</dbReference>
<comment type="subcellular location">
    <subcellularLocation>
        <location evidence="1">Nucleus</location>
    </subcellularLocation>
</comment>
<dbReference type="InterPro" id="IPR036955">
    <property type="entry name" value="AP2/ERF_dom_sf"/>
</dbReference>
<keyword evidence="3" id="KW-0346">Stress response</keyword>
<evidence type="ECO:0000313" key="12">
    <source>
        <dbReference type="Proteomes" id="UP000636709"/>
    </source>
</evidence>
<evidence type="ECO:0000313" key="11">
    <source>
        <dbReference type="EMBL" id="KAF8701158.1"/>
    </source>
</evidence>
<dbReference type="SMART" id="SM00380">
    <property type="entry name" value="AP2"/>
    <property type="match status" value="1"/>
</dbReference>
<protein>
    <recommendedName>
        <fullName evidence="10">AP2/ERF domain-containing protein</fullName>
    </recommendedName>
</protein>
<dbReference type="InterPro" id="IPR045277">
    <property type="entry name" value="DRE1A-I"/>
</dbReference>
<comment type="caution">
    <text evidence="11">The sequence shown here is derived from an EMBL/GenBank/DDBJ whole genome shotgun (WGS) entry which is preliminary data.</text>
</comment>
<dbReference type="Pfam" id="PF00847">
    <property type="entry name" value="AP2"/>
    <property type="match status" value="1"/>
</dbReference>
<keyword evidence="7" id="KW-0539">Nucleus</keyword>
<keyword evidence="5" id="KW-0010">Activator</keyword>
<evidence type="ECO:0000256" key="9">
    <source>
        <dbReference type="SAM" id="MobiDB-lite"/>
    </source>
</evidence>
<organism evidence="11 12">
    <name type="scientific">Digitaria exilis</name>
    <dbReference type="NCBI Taxonomy" id="1010633"/>
    <lineage>
        <taxon>Eukaryota</taxon>
        <taxon>Viridiplantae</taxon>
        <taxon>Streptophyta</taxon>
        <taxon>Embryophyta</taxon>
        <taxon>Tracheophyta</taxon>
        <taxon>Spermatophyta</taxon>
        <taxon>Magnoliopsida</taxon>
        <taxon>Liliopsida</taxon>
        <taxon>Poales</taxon>
        <taxon>Poaceae</taxon>
        <taxon>PACMAD clade</taxon>
        <taxon>Panicoideae</taxon>
        <taxon>Panicodae</taxon>
        <taxon>Paniceae</taxon>
        <taxon>Anthephorinae</taxon>
        <taxon>Digitaria</taxon>
    </lineage>
</organism>
<keyword evidence="12" id="KW-1185">Reference proteome</keyword>
<evidence type="ECO:0000256" key="2">
    <source>
        <dbReference type="ARBA" id="ARBA00023015"/>
    </source>
</evidence>
<dbReference type="OrthoDB" id="676764at2759"/>
<keyword evidence="2" id="KW-0805">Transcription regulation</keyword>
<keyword evidence="4" id="KW-0238">DNA-binding</keyword>
<evidence type="ECO:0000256" key="4">
    <source>
        <dbReference type="ARBA" id="ARBA00023125"/>
    </source>
</evidence>
<dbReference type="Proteomes" id="UP000636709">
    <property type="component" value="Unassembled WGS sequence"/>
</dbReference>
<keyword evidence="6" id="KW-0804">Transcription</keyword>
<evidence type="ECO:0000256" key="5">
    <source>
        <dbReference type="ARBA" id="ARBA00023159"/>
    </source>
</evidence>
<dbReference type="GO" id="GO:0005634">
    <property type="term" value="C:nucleus"/>
    <property type="evidence" value="ECO:0007669"/>
    <property type="project" value="UniProtKB-SubCell"/>
</dbReference>
<dbReference type="GO" id="GO:0003700">
    <property type="term" value="F:DNA-binding transcription factor activity"/>
    <property type="evidence" value="ECO:0007669"/>
    <property type="project" value="InterPro"/>
</dbReference>
<gene>
    <name evidence="11" type="ORF">HU200_033820</name>
</gene>
<dbReference type="SUPFAM" id="SSF54171">
    <property type="entry name" value="DNA-binding domain"/>
    <property type="match status" value="1"/>
</dbReference>
<dbReference type="EMBL" id="JACEFO010001822">
    <property type="protein sequence ID" value="KAF8701158.1"/>
    <property type="molecule type" value="Genomic_DNA"/>
</dbReference>